<dbReference type="InterPro" id="IPR027417">
    <property type="entry name" value="P-loop_NTPase"/>
</dbReference>
<dbReference type="GO" id="GO:0005886">
    <property type="term" value="C:plasma membrane"/>
    <property type="evidence" value="ECO:0007669"/>
    <property type="project" value="UniProtKB-SubCell"/>
</dbReference>
<dbReference type="GO" id="GO:0003924">
    <property type="term" value="F:GTPase activity"/>
    <property type="evidence" value="ECO:0007669"/>
    <property type="project" value="InterPro"/>
</dbReference>
<dbReference type="InterPro" id="IPR020849">
    <property type="entry name" value="Small_GTPase_Ras-type"/>
</dbReference>
<dbReference type="PROSITE" id="PS51421">
    <property type="entry name" value="RAS"/>
    <property type="match status" value="1"/>
</dbReference>
<keyword evidence="2" id="KW-0547">Nucleotide-binding</keyword>
<accession>A0AAD4M0V1</accession>
<evidence type="ECO:0000256" key="2">
    <source>
        <dbReference type="ARBA" id="ARBA00022741"/>
    </source>
</evidence>
<dbReference type="GO" id="GO:0007165">
    <property type="term" value="P:signal transduction"/>
    <property type="evidence" value="ECO:0007669"/>
    <property type="project" value="InterPro"/>
</dbReference>
<proteinExistence type="predicted"/>
<evidence type="ECO:0000313" key="5">
    <source>
        <dbReference type="Proteomes" id="UP001203297"/>
    </source>
</evidence>
<dbReference type="PROSITE" id="PS51419">
    <property type="entry name" value="RAB"/>
    <property type="match status" value="1"/>
</dbReference>
<keyword evidence="5" id="KW-1185">Reference proteome</keyword>
<evidence type="ECO:0000256" key="3">
    <source>
        <dbReference type="ARBA" id="ARBA00023134"/>
    </source>
</evidence>
<protein>
    <submittedName>
        <fullName evidence="4">P-loop containing nucleoside triphosphate hydrolase protein</fullName>
    </submittedName>
</protein>
<evidence type="ECO:0000313" key="4">
    <source>
        <dbReference type="EMBL" id="KAI0297250.1"/>
    </source>
</evidence>
<dbReference type="AlphaFoldDB" id="A0AAD4M0V1"/>
<keyword evidence="3" id="KW-0342">GTP-binding</keyword>
<reference evidence="4" key="1">
    <citation type="journal article" date="2022" name="New Phytol.">
        <title>Evolutionary transition to the ectomycorrhizal habit in the genomes of a hyperdiverse lineage of mushroom-forming fungi.</title>
        <authorList>
            <person name="Looney B."/>
            <person name="Miyauchi S."/>
            <person name="Morin E."/>
            <person name="Drula E."/>
            <person name="Courty P.E."/>
            <person name="Kohler A."/>
            <person name="Kuo A."/>
            <person name="LaButti K."/>
            <person name="Pangilinan J."/>
            <person name="Lipzen A."/>
            <person name="Riley R."/>
            <person name="Andreopoulos W."/>
            <person name="He G."/>
            <person name="Johnson J."/>
            <person name="Nolan M."/>
            <person name="Tritt A."/>
            <person name="Barry K.W."/>
            <person name="Grigoriev I.V."/>
            <person name="Nagy L.G."/>
            <person name="Hibbett D."/>
            <person name="Henrissat B."/>
            <person name="Matheny P.B."/>
            <person name="Labbe J."/>
            <person name="Martin F.M."/>
        </authorList>
    </citation>
    <scope>NUCLEOTIDE SEQUENCE</scope>
    <source>
        <strain evidence="4">BPL690</strain>
    </source>
</reference>
<dbReference type="InterPro" id="IPR001806">
    <property type="entry name" value="Small_GTPase"/>
</dbReference>
<dbReference type="GO" id="GO:0005525">
    <property type="term" value="F:GTP binding"/>
    <property type="evidence" value="ECO:0007669"/>
    <property type="project" value="UniProtKB-KW"/>
</dbReference>
<dbReference type="SMART" id="SM00173">
    <property type="entry name" value="RAS"/>
    <property type="match status" value="1"/>
</dbReference>
<comment type="caution">
    <text evidence="4">The sequence shown here is derived from an EMBL/GenBank/DDBJ whole genome shotgun (WGS) entry which is preliminary data.</text>
</comment>
<dbReference type="Gene3D" id="3.40.50.300">
    <property type="entry name" value="P-loop containing nucleotide triphosphate hydrolases"/>
    <property type="match status" value="1"/>
</dbReference>
<dbReference type="Pfam" id="PF00071">
    <property type="entry name" value="Ras"/>
    <property type="match status" value="1"/>
</dbReference>
<organism evidence="4 5">
    <name type="scientific">Multifurca ochricompacta</name>
    <dbReference type="NCBI Taxonomy" id="376703"/>
    <lineage>
        <taxon>Eukaryota</taxon>
        <taxon>Fungi</taxon>
        <taxon>Dikarya</taxon>
        <taxon>Basidiomycota</taxon>
        <taxon>Agaricomycotina</taxon>
        <taxon>Agaricomycetes</taxon>
        <taxon>Russulales</taxon>
        <taxon>Russulaceae</taxon>
        <taxon>Multifurca</taxon>
    </lineage>
</organism>
<dbReference type="SMART" id="SM00175">
    <property type="entry name" value="RAB"/>
    <property type="match status" value="1"/>
</dbReference>
<evidence type="ECO:0000256" key="1">
    <source>
        <dbReference type="ARBA" id="ARBA00004342"/>
    </source>
</evidence>
<dbReference type="Proteomes" id="UP001203297">
    <property type="component" value="Unassembled WGS sequence"/>
</dbReference>
<name>A0AAD4M0V1_9AGAM</name>
<dbReference type="PANTHER" id="PTHR24070">
    <property type="entry name" value="RAS, DI-RAS, AND RHEB FAMILY MEMBERS OF SMALL GTPASE SUPERFAMILY"/>
    <property type="match status" value="1"/>
</dbReference>
<gene>
    <name evidence="4" type="ORF">B0F90DRAFT_917386</name>
</gene>
<keyword evidence="4" id="KW-0378">Hydrolase</keyword>
<dbReference type="EMBL" id="WTXG01000039">
    <property type="protein sequence ID" value="KAI0297250.1"/>
    <property type="molecule type" value="Genomic_DNA"/>
</dbReference>
<dbReference type="PRINTS" id="PR00449">
    <property type="entry name" value="RASTRNSFRMNG"/>
</dbReference>
<comment type="subcellular location">
    <subcellularLocation>
        <location evidence="1">Cell membrane</location>
        <topology evidence="1">Lipid-anchor</topology>
        <orientation evidence="1">Cytoplasmic side</orientation>
    </subcellularLocation>
</comment>
<dbReference type="SUPFAM" id="SSF52540">
    <property type="entry name" value="P-loop containing nucleoside triphosphate hydrolases"/>
    <property type="match status" value="1"/>
</dbReference>
<sequence length="112" mass="12568">MRNGEGFLLIMRVKDMESVPIILVGNKCDLEYERQVDTNEGQRVAHELGCRFVETSAKLGANVTETFLNLVRQIRDHNKRLQMRRISRAMSPDSGIMLPGAGCWNSSGCIVS</sequence>